<keyword evidence="4" id="KW-0645">Protease</keyword>
<protein>
    <recommendedName>
        <fullName evidence="14">Peptidase M48 domain-containing protein</fullName>
    </recommendedName>
</protein>
<feature type="compositionally biased region" description="Polar residues" evidence="12">
    <location>
        <begin position="93"/>
        <end position="106"/>
    </location>
</feature>
<dbReference type="GO" id="GO:0046872">
    <property type="term" value="F:metal ion binding"/>
    <property type="evidence" value="ECO:0007669"/>
    <property type="project" value="UniProtKB-KW"/>
</dbReference>
<evidence type="ECO:0000256" key="13">
    <source>
        <dbReference type="SAM" id="Phobius"/>
    </source>
</evidence>
<evidence type="ECO:0000256" key="6">
    <source>
        <dbReference type="ARBA" id="ARBA00022723"/>
    </source>
</evidence>
<feature type="compositionally biased region" description="Polar residues" evidence="12">
    <location>
        <begin position="153"/>
        <end position="169"/>
    </location>
</feature>
<feature type="compositionally biased region" description="Pro residues" evidence="12">
    <location>
        <begin position="257"/>
        <end position="268"/>
    </location>
</feature>
<feature type="region of interest" description="Disordered" evidence="12">
    <location>
        <begin position="207"/>
        <end position="276"/>
    </location>
</feature>
<comment type="subcellular location">
    <subcellularLocation>
        <location evidence="2">Cell membrane</location>
        <topology evidence="2">Multi-pass membrane protein</topology>
    </subcellularLocation>
</comment>
<keyword evidence="10" id="KW-0482">Metalloprotease</keyword>
<feature type="transmembrane region" description="Helical" evidence="13">
    <location>
        <begin position="650"/>
        <end position="673"/>
    </location>
</feature>
<feature type="transmembrane region" description="Helical" evidence="13">
    <location>
        <begin position="685"/>
        <end position="702"/>
    </location>
</feature>
<evidence type="ECO:0000256" key="9">
    <source>
        <dbReference type="ARBA" id="ARBA00022989"/>
    </source>
</evidence>
<sequence>MGLDRSPDYLIKTGLAALKQKDYERAIATFTQLSQADGVSTNHRLKAQMGLIRTYEAQGANIQAQTLCKSLLNSHSQAIRQWAHDKLKHLETDQPSLKRPNSTPEAPQSRGFVPESSGFIPFNDQTPTVNQTPPSKDSISSPDIQPTLAEDVPSQSLTHSEQTIADSRGLSNQTLNVQPQSTNDLTHQTVGRSSLFHYETLNTKQDLSTIDTGVNQVPKSTPTAASTPQQTSTSTQRPKPQPPKQQQSPHQKQQDSPPHPLASAPPPHGTDSWPQGTRLRALKSLGKVSKGKLWFAQITTIPILFLVIRWSLKTSLIFIRGYLQFLDRILPINIRPAPFFWGNQTWTVLIGLGLLTLAAPWLWALLLRPSEQITHQQLQNYSPEAAQLLRRLCTNRRWKFPTIQLIDSELAVIFSYGWQPRVGQLVVSQGLLDRLQPDELAAIIMYEISHWPKLDWILFSGLGLLLQGCHRVYWFLARHGEHRPILIQWTAGTLATLSYCMFWLLAKIGCSLARIRTPYRDRIATELTGNPNGLVRALAKLSQANAEAIAQQGYTPPLLESLDLMLPVGLEETGTSVQQYAWGAFNPLRHWLSINQAHPPLGDRLYTLGAYGRHWRLKPSLNFAHLTLKNRARILSAHDWQELLSQGGGWSGLIVGLGVAGVMWLIGAIATSLDFPLLDWLYKDRSILIGIPLICAATGQLLRINPFFPEISNTQPKSEAHLTSWQKDPTLIPLSHRPVTIKGTLTGRPALANWLGQEWRLRTPQNCIKLHYTNHFGPLGNIKSLTPWLQQSLQVTGWFRRGHHLWIDIDRLQNDQNQIKIAQHPIWATISSLCPLAYGLWLIFKGG</sequence>
<dbReference type="Pfam" id="PF01435">
    <property type="entry name" value="Peptidase_M48"/>
    <property type="match status" value="1"/>
</dbReference>
<feature type="transmembrane region" description="Helical" evidence="13">
    <location>
        <begin position="293"/>
        <end position="312"/>
    </location>
</feature>
<accession>A0A6M0RWF1</accession>
<keyword evidence="9 13" id="KW-1133">Transmembrane helix</keyword>
<evidence type="ECO:0000256" key="12">
    <source>
        <dbReference type="SAM" id="MobiDB-lite"/>
    </source>
</evidence>
<evidence type="ECO:0000256" key="2">
    <source>
        <dbReference type="ARBA" id="ARBA00004651"/>
    </source>
</evidence>
<proteinExistence type="predicted"/>
<name>A0A6M0RWF1_9CYAN</name>
<organism evidence="15 16">
    <name type="scientific">Adonisia turfae CCMR0081</name>
    <dbReference type="NCBI Taxonomy" id="2292702"/>
    <lineage>
        <taxon>Bacteria</taxon>
        <taxon>Bacillati</taxon>
        <taxon>Cyanobacteriota</taxon>
        <taxon>Adonisia</taxon>
        <taxon>Adonisia turfae</taxon>
    </lineage>
</organism>
<dbReference type="PANTHER" id="PTHR43221:SF1">
    <property type="entry name" value="PROTEASE HTPX"/>
    <property type="match status" value="1"/>
</dbReference>
<dbReference type="GO" id="GO:0005886">
    <property type="term" value="C:plasma membrane"/>
    <property type="evidence" value="ECO:0007669"/>
    <property type="project" value="UniProtKB-SubCell"/>
</dbReference>
<dbReference type="GO" id="GO:0006508">
    <property type="term" value="P:proteolysis"/>
    <property type="evidence" value="ECO:0007669"/>
    <property type="project" value="UniProtKB-KW"/>
</dbReference>
<keyword evidence="7" id="KW-0378">Hydrolase</keyword>
<feature type="compositionally biased region" description="Low complexity" evidence="12">
    <location>
        <begin position="133"/>
        <end position="146"/>
    </location>
</feature>
<evidence type="ECO:0000256" key="3">
    <source>
        <dbReference type="ARBA" id="ARBA00022475"/>
    </source>
</evidence>
<keyword evidence="8" id="KW-0862">Zinc</keyword>
<evidence type="ECO:0000256" key="7">
    <source>
        <dbReference type="ARBA" id="ARBA00022801"/>
    </source>
</evidence>
<evidence type="ECO:0000256" key="4">
    <source>
        <dbReference type="ARBA" id="ARBA00022670"/>
    </source>
</evidence>
<dbReference type="CDD" id="cd07329">
    <property type="entry name" value="M56_like"/>
    <property type="match status" value="1"/>
</dbReference>
<feature type="domain" description="Peptidase M48" evidence="14">
    <location>
        <begin position="403"/>
        <end position="608"/>
    </location>
</feature>
<dbReference type="GO" id="GO:0004222">
    <property type="term" value="F:metalloendopeptidase activity"/>
    <property type="evidence" value="ECO:0007669"/>
    <property type="project" value="InterPro"/>
</dbReference>
<keyword evidence="5 13" id="KW-0812">Transmembrane</keyword>
<evidence type="ECO:0000256" key="8">
    <source>
        <dbReference type="ARBA" id="ARBA00022833"/>
    </source>
</evidence>
<evidence type="ECO:0000256" key="5">
    <source>
        <dbReference type="ARBA" id="ARBA00022692"/>
    </source>
</evidence>
<evidence type="ECO:0000313" key="16">
    <source>
        <dbReference type="Proteomes" id="UP000481033"/>
    </source>
</evidence>
<feature type="compositionally biased region" description="Low complexity" evidence="12">
    <location>
        <begin position="220"/>
        <end position="256"/>
    </location>
</feature>
<feature type="transmembrane region" description="Helical" evidence="13">
    <location>
        <begin position="486"/>
        <end position="506"/>
    </location>
</feature>
<keyword evidence="6" id="KW-0479">Metal-binding</keyword>
<comment type="cofactor">
    <cofactor evidence="1">
        <name>Zn(2+)</name>
        <dbReference type="ChEBI" id="CHEBI:29105"/>
    </cofactor>
</comment>
<evidence type="ECO:0000256" key="10">
    <source>
        <dbReference type="ARBA" id="ARBA00023049"/>
    </source>
</evidence>
<reference evidence="15 16" key="1">
    <citation type="journal article" date="2020" name="Microb. Ecol.">
        <title>Ecogenomics of the Marine Benthic Filamentous Cyanobacterium Adonisia.</title>
        <authorList>
            <person name="Walter J.M."/>
            <person name="Coutinho F.H."/>
            <person name="Leomil L."/>
            <person name="Hargreaves P.I."/>
            <person name="Campeao M.E."/>
            <person name="Vieira V.V."/>
            <person name="Silva B.S."/>
            <person name="Fistarol G.O."/>
            <person name="Salomon P.S."/>
            <person name="Sawabe T."/>
            <person name="Mino S."/>
            <person name="Hosokawa M."/>
            <person name="Miyashita H."/>
            <person name="Maruyama F."/>
            <person name="van Verk M.C."/>
            <person name="Dutilh B.E."/>
            <person name="Thompson C.C."/>
            <person name="Thompson F.L."/>
        </authorList>
    </citation>
    <scope>NUCLEOTIDE SEQUENCE [LARGE SCALE GENOMIC DNA]</scope>
    <source>
        <strain evidence="15 16">CCMR0081</strain>
    </source>
</reference>
<evidence type="ECO:0000259" key="14">
    <source>
        <dbReference type="Pfam" id="PF01435"/>
    </source>
</evidence>
<evidence type="ECO:0000256" key="1">
    <source>
        <dbReference type="ARBA" id="ARBA00001947"/>
    </source>
</evidence>
<feature type="transmembrane region" description="Helical" evidence="13">
    <location>
        <begin position="826"/>
        <end position="844"/>
    </location>
</feature>
<dbReference type="InterPro" id="IPR050083">
    <property type="entry name" value="HtpX_protease"/>
</dbReference>
<keyword evidence="3" id="KW-1003">Cell membrane</keyword>
<feature type="region of interest" description="Disordered" evidence="12">
    <location>
        <begin position="91"/>
        <end position="169"/>
    </location>
</feature>
<gene>
    <name evidence="15" type="ORF">DXZ20_33980</name>
</gene>
<dbReference type="RefSeq" id="WP_163703011.1">
    <property type="nucleotide sequence ID" value="NZ_QXHD01000004.1"/>
</dbReference>
<feature type="transmembrane region" description="Helical" evidence="13">
    <location>
        <begin position="346"/>
        <end position="367"/>
    </location>
</feature>
<dbReference type="Proteomes" id="UP000481033">
    <property type="component" value="Unassembled WGS sequence"/>
</dbReference>
<feature type="compositionally biased region" description="Polar residues" evidence="12">
    <location>
        <begin position="207"/>
        <end position="219"/>
    </location>
</feature>
<keyword evidence="16" id="KW-1185">Reference proteome</keyword>
<dbReference type="PANTHER" id="PTHR43221">
    <property type="entry name" value="PROTEASE HTPX"/>
    <property type="match status" value="1"/>
</dbReference>
<evidence type="ECO:0000313" key="15">
    <source>
        <dbReference type="EMBL" id="NEZ60564.1"/>
    </source>
</evidence>
<dbReference type="InterPro" id="IPR001915">
    <property type="entry name" value="Peptidase_M48"/>
</dbReference>
<dbReference type="EMBL" id="QXHD01000004">
    <property type="protein sequence ID" value="NEZ60564.1"/>
    <property type="molecule type" value="Genomic_DNA"/>
</dbReference>
<evidence type="ECO:0000256" key="11">
    <source>
        <dbReference type="ARBA" id="ARBA00023136"/>
    </source>
</evidence>
<feature type="transmembrane region" description="Helical" evidence="13">
    <location>
        <begin position="454"/>
        <end position="474"/>
    </location>
</feature>
<feature type="compositionally biased region" description="Polar residues" evidence="12">
    <location>
        <begin position="123"/>
        <end position="132"/>
    </location>
</feature>
<dbReference type="Gene3D" id="3.30.2010.10">
    <property type="entry name" value="Metalloproteases ('zincins'), catalytic domain"/>
    <property type="match status" value="1"/>
</dbReference>
<keyword evidence="11 13" id="KW-0472">Membrane</keyword>
<dbReference type="AlphaFoldDB" id="A0A6M0RWF1"/>
<comment type="caution">
    <text evidence="15">The sequence shown here is derived from an EMBL/GenBank/DDBJ whole genome shotgun (WGS) entry which is preliminary data.</text>
</comment>